<dbReference type="InterPro" id="IPR032710">
    <property type="entry name" value="NTF2-like_dom_sf"/>
</dbReference>
<evidence type="ECO:0000313" key="3">
    <source>
        <dbReference type="Proteomes" id="UP000033202"/>
    </source>
</evidence>
<protein>
    <recommendedName>
        <fullName evidence="4">DUF4440 domain-containing protein</fullName>
    </recommendedName>
</protein>
<sequence>MRHLLFCALALATPLVPVAAKPAPVAASQAAYQALLAADRGWSDKASDKDLVSAITAMMDSQAVMISGGASELIRGPEAIRARLAAKPENLVSAVEWAPVGGGISADGSHGFTYGTMTVRPKQAAPQPLKYLAYWVKRPDGWRVAGYKRLGMREAVALTPAGPIVGWGATRPDDAGATLKASEGAFSDEAQKIGLRAAFQKWGRADSINLGSPDGLAVGAQAIGELVGPPEPVSSVTWAADEVMVAPSGDMGLSYGLLHINQPKPGGPTVVPFFTIWARPAPGDPWRYVAE</sequence>
<feature type="signal peptide" evidence="1">
    <location>
        <begin position="1"/>
        <end position="19"/>
    </location>
</feature>
<dbReference type="Proteomes" id="UP000033202">
    <property type="component" value="Unassembled WGS sequence"/>
</dbReference>
<dbReference type="RefSeq" id="WP_046349534.1">
    <property type="nucleotide sequence ID" value="NZ_BBWU01000051.1"/>
</dbReference>
<proteinExistence type="predicted"/>
<gene>
    <name evidence="2" type="ORF">SCH01S_51_00990</name>
</gene>
<feature type="chain" id="PRO_5002429435" description="DUF4440 domain-containing protein" evidence="1">
    <location>
        <begin position="20"/>
        <end position="291"/>
    </location>
</feature>
<comment type="caution">
    <text evidence="2">The sequence shown here is derived from an EMBL/GenBank/DDBJ whole genome shotgun (WGS) entry which is preliminary data.</text>
</comment>
<evidence type="ECO:0008006" key="4">
    <source>
        <dbReference type="Google" id="ProtNLM"/>
    </source>
</evidence>
<accession>A0A0E9MTK1</accession>
<evidence type="ECO:0000256" key="1">
    <source>
        <dbReference type="SAM" id="SignalP"/>
    </source>
</evidence>
<reference evidence="2 3" key="1">
    <citation type="submission" date="2015-04" db="EMBL/GenBank/DDBJ databases">
        <title>Whole genome shotgun sequence of Sphingomonas changbaiensis NBRC 104936.</title>
        <authorList>
            <person name="Katano-Makiyama Y."/>
            <person name="Hosoyama A."/>
            <person name="Hashimoto M."/>
            <person name="Noguchi M."/>
            <person name="Tsuchikane K."/>
            <person name="Ohji S."/>
            <person name="Yamazoe A."/>
            <person name="Ichikawa N."/>
            <person name="Kimura A."/>
            <person name="Fujita N."/>
        </authorList>
    </citation>
    <scope>NUCLEOTIDE SEQUENCE [LARGE SCALE GENOMIC DNA]</scope>
    <source>
        <strain evidence="2 3">NBRC 104936</strain>
    </source>
</reference>
<keyword evidence="3" id="KW-1185">Reference proteome</keyword>
<keyword evidence="1" id="KW-0732">Signal</keyword>
<organism evidence="2 3">
    <name type="scientific">Sphingomonas changbaiensis NBRC 104936</name>
    <dbReference type="NCBI Taxonomy" id="1219043"/>
    <lineage>
        <taxon>Bacteria</taxon>
        <taxon>Pseudomonadati</taxon>
        <taxon>Pseudomonadota</taxon>
        <taxon>Alphaproteobacteria</taxon>
        <taxon>Sphingomonadales</taxon>
        <taxon>Sphingomonadaceae</taxon>
        <taxon>Sphingomonas</taxon>
    </lineage>
</organism>
<evidence type="ECO:0000313" key="2">
    <source>
        <dbReference type="EMBL" id="GAO40766.1"/>
    </source>
</evidence>
<dbReference type="STRING" id="1219043.SCH01S_51_00990"/>
<name>A0A0E9MTK1_9SPHN</name>
<dbReference type="OrthoDB" id="7566513at2"/>
<dbReference type="SUPFAM" id="SSF54427">
    <property type="entry name" value="NTF2-like"/>
    <property type="match status" value="1"/>
</dbReference>
<dbReference type="EMBL" id="BBWU01000051">
    <property type="protein sequence ID" value="GAO40766.1"/>
    <property type="molecule type" value="Genomic_DNA"/>
</dbReference>
<dbReference type="Gene3D" id="3.10.450.50">
    <property type="match status" value="1"/>
</dbReference>
<dbReference type="AlphaFoldDB" id="A0A0E9MTK1"/>